<evidence type="ECO:0000313" key="1">
    <source>
        <dbReference type="EMBL" id="MCS5719371.1"/>
    </source>
</evidence>
<accession>A0ABT2GWU4</accession>
<dbReference type="Proteomes" id="UP001165584">
    <property type="component" value="Unassembled WGS sequence"/>
</dbReference>
<gene>
    <name evidence="1" type="ORF">N1027_14630</name>
</gene>
<protein>
    <recommendedName>
        <fullName evidence="3">Immunity protein 63 domain-containing protein</fullName>
    </recommendedName>
</protein>
<evidence type="ECO:0000313" key="2">
    <source>
        <dbReference type="Proteomes" id="UP001165584"/>
    </source>
</evidence>
<proteinExistence type="predicted"/>
<sequence>MLKFETTARDEFQYLAEDFGFEIVKSNDYWVIYASESRIVYIMYGRHSRSVCVDLGRFVTEPDGTPVKEIVPLFDLVALRTDHFLAAQRNPSAKTANELSRGLHHLAVLLQEHAHPLLTDGDGIFDELAAESAERYQRFVQAKDVPPE</sequence>
<comment type="caution">
    <text evidence="1">The sequence shown here is derived from an EMBL/GenBank/DDBJ whole genome shotgun (WGS) entry which is preliminary data.</text>
</comment>
<organism evidence="1 2">
    <name type="scientific">Herbiconiux aconitum</name>
    <dbReference type="NCBI Taxonomy" id="2970913"/>
    <lineage>
        <taxon>Bacteria</taxon>
        <taxon>Bacillati</taxon>
        <taxon>Actinomycetota</taxon>
        <taxon>Actinomycetes</taxon>
        <taxon>Micrococcales</taxon>
        <taxon>Microbacteriaceae</taxon>
        <taxon>Herbiconiux</taxon>
    </lineage>
</organism>
<dbReference type="EMBL" id="JANLCM010000002">
    <property type="protein sequence ID" value="MCS5719371.1"/>
    <property type="molecule type" value="Genomic_DNA"/>
</dbReference>
<dbReference type="RefSeq" id="WP_259508867.1">
    <property type="nucleotide sequence ID" value="NZ_JANLCM010000002.1"/>
</dbReference>
<keyword evidence="2" id="KW-1185">Reference proteome</keyword>
<name>A0ABT2GWU4_9MICO</name>
<reference evidence="1" key="1">
    <citation type="submission" date="2022-08" db="EMBL/GenBank/DDBJ databases">
        <authorList>
            <person name="Deng Y."/>
            <person name="Han X.-F."/>
            <person name="Zhang Y.-Q."/>
        </authorList>
    </citation>
    <scope>NUCLEOTIDE SEQUENCE</scope>
    <source>
        <strain evidence="1">CPCC 205763</strain>
    </source>
</reference>
<evidence type="ECO:0008006" key="3">
    <source>
        <dbReference type="Google" id="ProtNLM"/>
    </source>
</evidence>